<feature type="transmembrane region" description="Helical" evidence="4">
    <location>
        <begin position="312"/>
        <end position="332"/>
    </location>
</feature>
<feature type="transmembrane region" description="Helical" evidence="4">
    <location>
        <begin position="287"/>
        <end position="306"/>
    </location>
</feature>
<gene>
    <name evidence="6" type="ORF">BW247_02910</name>
</gene>
<dbReference type="PANTHER" id="PTHR42910:SF1">
    <property type="entry name" value="MAJOR FACILITATOR SUPERFAMILY (MFS) PROFILE DOMAIN-CONTAINING PROTEIN"/>
    <property type="match status" value="1"/>
</dbReference>
<keyword evidence="7" id="KW-1185">Reference proteome</keyword>
<feature type="transmembrane region" description="Helical" evidence="4">
    <location>
        <begin position="352"/>
        <end position="371"/>
    </location>
</feature>
<dbReference type="OrthoDB" id="9815356at2"/>
<protein>
    <submittedName>
        <fullName evidence="6">MFS transporter</fullName>
    </submittedName>
</protein>
<dbReference type="Gene3D" id="1.20.1250.20">
    <property type="entry name" value="MFS general substrate transporter like domains"/>
    <property type="match status" value="1"/>
</dbReference>
<dbReference type="Pfam" id="PF07690">
    <property type="entry name" value="MFS_1"/>
    <property type="match status" value="1"/>
</dbReference>
<keyword evidence="2 4" id="KW-1133">Transmembrane helix</keyword>
<dbReference type="InterPro" id="IPR011701">
    <property type="entry name" value="MFS"/>
</dbReference>
<name>A0A1P8UEB0_9GAMM</name>
<accession>A0A1P8UEB0</accession>
<feature type="transmembrane region" description="Helical" evidence="4">
    <location>
        <begin position="261"/>
        <end position="280"/>
    </location>
</feature>
<evidence type="ECO:0000313" key="7">
    <source>
        <dbReference type="Proteomes" id="UP000243807"/>
    </source>
</evidence>
<reference evidence="6 7" key="1">
    <citation type="submission" date="2017-01" db="EMBL/GenBank/DDBJ databases">
        <title>Draft sequence of Acidihalobacter ferrooxidans strain DSM 14175 (strain V8).</title>
        <authorList>
            <person name="Khaleque H.N."/>
            <person name="Ramsay J.P."/>
            <person name="Murphy R.J.T."/>
            <person name="Kaksonen A.H."/>
            <person name="Boxall N.J."/>
            <person name="Watkin E.L.J."/>
        </authorList>
    </citation>
    <scope>NUCLEOTIDE SEQUENCE [LARGE SCALE GENOMIC DNA]</scope>
    <source>
        <strain evidence="6 7">V8</strain>
    </source>
</reference>
<dbReference type="SUPFAM" id="SSF103473">
    <property type="entry name" value="MFS general substrate transporter"/>
    <property type="match status" value="1"/>
</dbReference>
<dbReference type="Proteomes" id="UP000243807">
    <property type="component" value="Chromosome"/>
</dbReference>
<organism evidence="6 7">
    <name type="scientific">Acidihalobacter ferrooxydans</name>
    <dbReference type="NCBI Taxonomy" id="1765967"/>
    <lineage>
        <taxon>Bacteria</taxon>
        <taxon>Pseudomonadati</taxon>
        <taxon>Pseudomonadota</taxon>
        <taxon>Gammaproteobacteria</taxon>
        <taxon>Chromatiales</taxon>
        <taxon>Ectothiorhodospiraceae</taxon>
        <taxon>Acidihalobacter</taxon>
    </lineage>
</organism>
<feature type="transmembrane region" description="Helical" evidence="4">
    <location>
        <begin position="114"/>
        <end position="135"/>
    </location>
</feature>
<dbReference type="PANTHER" id="PTHR42910">
    <property type="entry name" value="TRANSPORTER SCO4007-RELATED"/>
    <property type="match status" value="1"/>
</dbReference>
<proteinExistence type="predicted"/>
<keyword evidence="1 4" id="KW-0812">Transmembrane</keyword>
<evidence type="ECO:0000256" key="3">
    <source>
        <dbReference type="ARBA" id="ARBA00023136"/>
    </source>
</evidence>
<evidence type="ECO:0000256" key="1">
    <source>
        <dbReference type="ARBA" id="ARBA00022692"/>
    </source>
</evidence>
<dbReference type="AlphaFoldDB" id="A0A1P8UEB0"/>
<feature type="transmembrane region" description="Helical" evidence="4">
    <location>
        <begin position="377"/>
        <end position="397"/>
    </location>
</feature>
<dbReference type="InterPro" id="IPR020846">
    <property type="entry name" value="MFS_dom"/>
</dbReference>
<sequence length="403" mass="42607">MQIEHGETAPAGTTGDGHELSGLLVLVMALACGITVANLYYAQPLLDTLASVFGVSTGAAGLIVTFTQLGYALGLVFLVPLGDILNRRRLIVALMLSTAVALAAAALADSIGLFLAASLAIGTTSVVAMVLVPFAASLAADYKRGRVVGQIMSGLLMGILLGRTVSGLLADAAGWRAVFWFGAALMLVQAAIMWRLLPDVRNHGRISYPALLISVLPLLREEPVLRRRIVYGATLFATFSALWTCLPFLLNEAPYHYGDAVIGAFGLIGAAGAMSASLAGRMADRGWARGATGVFIVSVLLSFGLMDVAGHVLLALIVGIALMDFGVQGAHITNQSEIYRLRPDARSRITTAYMFFFFIGAAVGSSLSAYLYQFYGWAGVCLLCMGFAGVALAFWLTEFRRVI</sequence>
<dbReference type="PROSITE" id="PS50850">
    <property type="entry name" value="MFS"/>
    <property type="match status" value="1"/>
</dbReference>
<feature type="transmembrane region" description="Helical" evidence="4">
    <location>
        <begin position="177"/>
        <end position="197"/>
    </location>
</feature>
<dbReference type="EMBL" id="CP019434">
    <property type="protein sequence ID" value="APZ42171.1"/>
    <property type="molecule type" value="Genomic_DNA"/>
</dbReference>
<evidence type="ECO:0000313" key="6">
    <source>
        <dbReference type="EMBL" id="APZ42171.1"/>
    </source>
</evidence>
<dbReference type="KEGG" id="afy:BW247_02910"/>
<evidence type="ECO:0000259" key="5">
    <source>
        <dbReference type="PROSITE" id="PS50850"/>
    </source>
</evidence>
<dbReference type="STRING" id="1765967.BW247_02910"/>
<evidence type="ECO:0000256" key="2">
    <source>
        <dbReference type="ARBA" id="ARBA00022989"/>
    </source>
</evidence>
<feature type="transmembrane region" description="Helical" evidence="4">
    <location>
        <begin position="90"/>
        <end position="108"/>
    </location>
</feature>
<feature type="transmembrane region" description="Helical" evidence="4">
    <location>
        <begin position="147"/>
        <end position="165"/>
    </location>
</feature>
<evidence type="ECO:0000256" key="4">
    <source>
        <dbReference type="SAM" id="Phobius"/>
    </source>
</evidence>
<feature type="transmembrane region" description="Helical" evidence="4">
    <location>
        <begin position="53"/>
        <end position="78"/>
    </location>
</feature>
<dbReference type="CDD" id="cd17324">
    <property type="entry name" value="MFS_NepI_like"/>
    <property type="match status" value="1"/>
</dbReference>
<feature type="transmembrane region" description="Helical" evidence="4">
    <location>
        <begin position="229"/>
        <end position="249"/>
    </location>
</feature>
<feature type="transmembrane region" description="Helical" evidence="4">
    <location>
        <begin position="20"/>
        <end position="41"/>
    </location>
</feature>
<dbReference type="RefSeq" id="WP_076835621.1">
    <property type="nucleotide sequence ID" value="NZ_CP019434.1"/>
</dbReference>
<keyword evidence="3 4" id="KW-0472">Membrane</keyword>
<feature type="domain" description="Major facilitator superfamily (MFS) profile" evidence="5">
    <location>
        <begin position="24"/>
        <end position="403"/>
    </location>
</feature>
<dbReference type="GO" id="GO:0022857">
    <property type="term" value="F:transmembrane transporter activity"/>
    <property type="evidence" value="ECO:0007669"/>
    <property type="project" value="InterPro"/>
</dbReference>
<dbReference type="InterPro" id="IPR036259">
    <property type="entry name" value="MFS_trans_sf"/>
</dbReference>